<name>A0A9D9E7Y9_9SPIR</name>
<feature type="signal peptide" evidence="1">
    <location>
        <begin position="1"/>
        <end position="20"/>
    </location>
</feature>
<dbReference type="AlphaFoldDB" id="A0A9D9E7Y9"/>
<proteinExistence type="predicted"/>
<dbReference type="EMBL" id="JADIMU010000030">
    <property type="protein sequence ID" value="MBO8443097.1"/>
    <property type="molecule type" value="Genomic_DNA"/>
</dbReference>
<evidence type="ECO:0000313" key="3">
    <source>
        <dbReference type="Proteomes" id="UP000823633"/>
    </source>
</evidence>
<sequence length="170" mass="17791">MKKSILICLILSVALCGAYASFDGYSSLGVGYSWSDGLSLGGFSSQNFGYVDSSPIGYLVSVNADFNIAQEAMTIRMLVGPSWRYMLTNVPMSIDVALGAALAGSFISSPAFTLGLGGYIGATYYLNPSLALLIGCELGGDLMSVDLRTGEVGWAGTFFATPSLALGIRY</sequence>
<evidence type="ECO:0008006" key="4">
    <source>
        <dbReference type="Google" id="ProtNLM"/>
    </source>
</evidence>
<evidence type="ECO:0000313" key="2">
    <source>
        <dbReference type="EMBL" id="MBO8443097.1"/>
    </source>
</evidence>
<reference evidence="2" key="1">
    <citation type="submission" date="2020-10" db="EMBL/GenBank/DDBJ databases">
        <authorList>
            <person name="Gilroy R."/>
        </authorList>
    </citation>
    <scope>NUCLEOTIDE SEQUENCE</scope>
    <source>
        <strain evidence="2">11167</strain>
    </source>
</reference>
<comment type="caution">
    <text evidence="2">The sequence shown here is derived from an EMBL/GenBank/DDBJ whole genome shotgun (WGS) entry which is preliminary data.</text>
</comment>
<accession>A0A9D9E7Y9</accession>
<keyword evidence="1" id="KW-0732">Signal</keyword>
<dbReference type="Proteomes" id="UP000823633">
    <property type="component" value="Unassembled WGS sequence"/>
</dbReference>
<reference evidence="2" key="2">
    <citation type="journal article" date="2021" name="PeerJ">
        <title>Extensive microbial diversity within the chicken gut microbiome revealed by metagenomics and culture.</title>
        <authorList>
            <person name="Gilroy R."/>
            <person name="Ravi A."/>
            <person name="Getino M."/>
            <person name="Pursley I."/>
            <person name="Horton D.L."/>
            <person name="Alikhan N.F."/>
            <person name="Baker D."/>
            <person name="Gharbi K."/>
            <person name="Hall N."/>
            <person name="Watson M."/>
            <person name="Adriaenssens E.M."/>
            <person name="Foster-Nyarko E."/>
            <person name="Jarju S."/>
            <person name="Secka A."/>
            <person name="Antonio M."/>
            <person name="Oren A."/>
            <person name="Chaudhuri R.R."/>
            <person name="La Ragione R."/>
            <person name="Hildebrand F."/>
            <person name="Pallen M.J."/>
        </authorList>
    </citation>
    <scope>NUCLEOTIDE SEQUENCE</scope>
    <source>
        <strain evidence="2">11167</strain>
    </source>
</reference>
<feature type="chain" id="PRO_5039174018" description="Outer membrane protein beta-barrel domain-containing protein" evidence="1">
    <location>
        <begin position="21"/>
        <end position="170"/>
    </location>
</feature>
<protein>
    <recommendedName>
        <fullName evidence="4">Outer membrane protein beta-barrel domain-containing protein</fullName>
    </recommendedName>
</protein>
<organism evidence="2 3">
    <name type="scientific">Candidatus Aphodenecus pullistercoris</name>
    <dbReference type="NCBI Taxonomy" id="2840669"/>
    <lineage>
        <taxon>Bacteria</taxon>
        <taxon>Pseudomonadati</taxon>
        <taxon>Spirochaetota</taxon>
        <taxon>Spirochaetia</taxon>
        <taxon>Spirochaetales</taxon>
        <taxon>Candidatus Aphodenecus</taxon>
    </lineage>
</organism>
<gene>
    <name evidence="2" type="ORF">IAC42_04985</name>
</gene>
<evidence type="ECO:0000256" key="1">
    <source>
        <dbReference type="SAM" id="SignalP"/>
    </source>
</evidence>